<reference evidence="3" key="1">
    <citation type="submission" date="2022-11" db="UniProtKB">
        <authorList>
            <consortium name="WormBaseParasite"/>
        </authorList>
    </citation>
    <scope>IDENTIFICATION</scope>
</reference>
<dbReference type="SUPFAM" id="SSF56672">
    <property type="entry name" value="DNA/RNA polymerases"/>
    <property type="match status" value="1"/>
</dbReference>
<protein>
    <submittedName>
        <fullName evidence="3">Reverse transcriptase domain-containing protein</fullName>
    </submittedName>
</protein>
<name>A0A914PWI2_9BILA</name>
<proteinExistence type="predicted"/>
<evidence type="ECO:0000259" key="1">
    <source>
        <dbReference type="PROSITE" id="PS50878"/>
    </source>
</evidence>
<dbReference type="AlphaFoldDB" id="A0A914PWI2"/>
<dbReference type="InterPro" id="IPR043502">
    <property type="entry name" value="DNA/RNA_pol_sf"/>
</dbReference>
<dbReference type="PANTHER" id="PTHR33332">
    <property type="entry name" value="REVERSE TRANSCRIPTASE DOMAIN-CONTAINING PROTEIN"/>
    <property type="match status" value="1"/>
</dbReference>
<accession>A0A914PWI2</accession>
<evidence type="ECO:0000313" key="3">
    <source>
        <dbReference type="WBParaSite" id="PDA_v2.g23145.t1"/>
    </source>
</evidence>
<evidence type="ECO:0000313" key="2">
    <source>
        <dbReference type="Proteomes" id="UP000887578"/>
    </source>
</evidence>
<dbReference type="Proteomes" id="UP000887578">
    <property type="component" value="Unplaced"/>
</dbReference>
<dbReference type="Pfam" id="PF00078">
    <property type="entry name" value="RVT_1"/>
    <property type="match status" value="1"/>
</dbReference>
<dbReference type="PRINTS" id="PR01345">
    <property type="entry name" value="CERVTRCPTASE"/>
</dbReference>
<feature type="domain" description="Reverse transcriptase" evidence="1">
    <location>
        <begin position="41"/>
        <end position="310"/>
    </location>
</feature>
<sequence length="476" mass="55063">MEEELKKCSNKNIDGPYGIPGIILKKCRKVLSIPLTFLFNQMISKGEVPEEFQVSHVTPVPKVQKPTICPDYRPISGLSQVLHTFERIMLIYILQHLKKINFLPKQQFGFRNGFSTTKQLITYLEHIYAKVSAGETIDVIYFDFVKAFDKVPISKLIKSLKKAGIRDKLLRIITILLPNRKFLAKINSTRSNLADATSGIAQGSVMGPVYFIIFIAELSKRLDLHKFILHFLFADDLKTLYSYNIKDFDKSVLQNAINDIIEWCDENSMDLSTPKTHHIQFGKPNDASVYKIKETQIEKTETVRDLGIFISNNLSFSNHIDNIVSNATKKLFSITKKVVTNNKSILIKLFNTYIRPSLEYCSPLFNIQKLKSADQLETPQRKFTRILYRRIYGFTSNVPTYEERLKLFQMDSLSTRRNVADVKIAHDFMIKNYKEKYISLYYLNHGKTRTGGNYNDCGKIKKVYYLITSPPEWRQN</sequence>
<keyword evidence="2" id="KW-1185">Reference proteome</keyword>
<dbReference type="CDD" id="cd01650">
    <property type="entry name" value="RT_nLTR_like"/>
    <property type="match status" value="1"/>
</dbReference>
<dbReference type="WBParaSite" id="PDA_v2.g23145.t1">
    <property type="protein sequence ID" value="PDA_v2.g23145.t1"/>
    <property type="gene ID" value="PDA_v2.g23145"/>
</dbReference>
<dbReference type="PROSITE" id="PS50878">
    <property type="entry name" value="RT_POL"/>
    <property type="match status" value="1"/>
</dbReference>
<organism evidence="2 3">
    <name type="scientific">Panagrolaimus davidi</name>
    <dbReference type="NCBI Taxonomy" id="227884"/>
    <lineage>
        <taxon>Eukaryota</taxon>
        <taxon>Metazoa</taxon>
        <taxon>Ecdysozoa</taxon>
        <taxon>Nematoda</taxon>
        <taxon>Chromadorea</taxon>
        <taxon>Rhabditida</taxon>
        <taxon>Tylenchina</taxon>
        <taxon>Panagrolaimomorpha</taxon>
        <taxon>Panagrolaimoidea</taxon>
        <taxon>Panagrolaimidae</taxon>
        <taxon>Panagrolaimus</taxon>
    </lineage>
</organism>
<dbReference type="InterPro" id="IPR000477">
    <property type="entry name" value="RT_dom"/>
</dbReference>